<dbReference type="RefSeq" id="WP_106515627.1">
    <property type="nucleotide sequence ID" value="NZ_PXYI01000011.1"/>
</dbReference>
<dbReference type="AlphaFoldDB" id="A0A2P7QFT8"/>
<gene>
    <name evidence="1" type="ORF">C7I55_24175</name>
</gene>
<accession>A0A2P7QFT8</accession>
<sequence>MSPLEQVRSYLQGETPLKVFYDAVSRDKDLQAYLEQEVPLPRYIEEDTLFLYVIKQEPGSVAADLNIKDALARFLVELGVEAGVDQSSMRSYESILDATPSWLVLPDHYATGLINQLPQDCSRAARIKLAKEQIARDFRYLKRPPKWLQTAMWPCENGRPLMFVGQMDVGDLMHDDAQLYVFFDPEVKAFHTLLQVC</sequence>
<dbReference type="Proteomes" id="UP000241167">
    <property type="component" value="Unassembled WGS sequence"/>
</dbReference>
<name>A0A2P7QFT8_9SPHN</name>
<organism evidence="1 2">
    <name type="scientific">Allosphingosinicella deserti</name>
    <dbReference type="NCBI Taxonomy" id="2116704"/>
    <lineage>
        <taxon>Bacteria</taxon>
        <taxon>Pseudomonadati</taxon>
        <taxon>Pseudomonadota</taxon>
        <taxon>Alphaproteobacteria</taxon>
        <taxon>Sphingomonadales</taxon>
        <taxon>Sphingomonadaceae</taxon>
        <taxon>Allosphingosinicella</taxon>
    </lineage>
</organism>
<reference evidence="1 2" key="1">
    <citation type="submission" date="2018-03" db="EMBL/GenBank/DDBJ databases">
        <title>The draft genome of Sphingosinicella sp. GL-C-18.</title>
        <authorList>
            <person name="Liu L."/>
            <person name="Li L."/>
            <person name="Liang L."/>
            <person name="Zhang X."/>
            <person name="Wang T."/>
        </authorList>
    </citation>
    <scope>NUCLEOTIDE SEQUENCE [LARGE SCALE GENOMIC DNA]</scope>
    <source>
        <strain evidence="1 2">GL-C-18</strain>
    </source>
</reference>
<evidence type="ECO:0000313" key="1">
    <source>
        <dbReference type="EMBL" id="PSJ36814.1"/>
    </source>
</evidence>
<dbReference type="OrthoDB" id="8904414at2"/>
<dbReference type="EMBL" id="PXYI01000011">
    <property type="protein sequence ID" value="PSJ36814.1"/>
    <property type="molecule type" value="Genomic_DNA"/>
</dbReference>
<comment type="caution">
    <text evidence="1">The sequence shown here is derived from an EMBL/GenBank/DDBJ whole genome shotgun (WGS) entry which is preliminary data.</text>
</comment>
<evidence type="ECO:0000313" key="2">
    <source>
        <dbReference type="Proteomes" id="UP000241167"/>
    </source>
</evidence>
<protein>
    <submittedName>
        <fullName evidence="1">Uncharacterized protein</fullName>
    </submittedName>
</protein>
<proteinExistence type="predicted"/>
<keyword evidence="2" id="KW-1185">Reference proteome</keyword>